<evidence type="ECO:0000313" key="1">
    <source>
        <dbReference type="EMBL" id="OGH83987.1"/>
    </source>
</evidence>
<comment type="caution">
    <text evidence="1">The sequence shown here is derived from an EMBL/GenBank/DDBJ whole genome shotgun (WGS) entry which is preliminary data.</text>
</comment>
<accession>A0A1F6NJ42</accession>
<reference evidence="1 2" key="1">
    <citation type="journal article" date="2016" name="Nat. Commun.">
        <title>Thousands of microbial genomes shed light on interconnected biogeochemical processes in an aquifer system.</title>
        <authorList>
            <person name="Anantharaman K."/>
            <person name="Brown C.T."/>
            <person name="Hug L.A."/>
            <person name="Sharon I."/>
            <person name="Castelle C.J."/>
            <person name="Probst A.J."/>
            <person name="Thomas B.C."/>
            <person name="Singh A."/>
            <person name="Wilkins M.J."/>
            <person name="Karaoz U."/>
            <person name="Brodie E.L."/>
            <person name="Williams K.H."/>
            <person name="Hubbard S.S."/>
            <person name="Banfield J.F."/>
        </authorList>
    </citation>
    <scope>NUCLEOTIDE SEQUENCE [LARGE SCALE GENOMIC DNA]</scope>
</reference>
<sequence>MKKIKITLVVLIFGLVLGGAGCSFFAQNQPEQEEITQEPVEIKEEVDISDWQTYTNEEYRFSFMYPENWHIDRDGEQDAVKGGAYSIRLKDNKNDSIFFYITTPDFISEEGEGSPVFLTGDYLVFDDTISKQLEEKKMYFHKEIKKLENGILYFNHTEYTDYIFGVNAIFQNKEKTSPFLLAGIALGNFEKENGQEQIDKGIESYLNGAGEKQWFYNEYIKIIDTIRY</sequence>
<name>A0A1F6NJ42_9BACT</name>
<organism evidence="1 2">
    <name type="scientific">Candidatus Magasanikbacteria bacterium RIFOXYB1_FULL_40_15</name>
    <dbReference type="NCBI Taxonomy" id="1798697"/>
    <lineage>
        <taxon>Bacteria</taxon>
        <taxon>Candidatus Magasanikiibacteriota</taxon>
    </lineage>
</organism>
<dbReference type="EMBL" id="MFQS01000006">
    <property type="protein sequence ID" value="OGH83987.1"/>
    <property type="molecule type" value="Genomic_DNA"/>
</dbReference>
<dbReference type="AlphaFoldDB" id="A0A1F6NJ42"/>
<evidence type="ECO:0000313" key="2">
    <source>
        <dbReference type="Proteomes" id="UP000176300"/>
    </source>
</evidence>
<dbReference type="PROSITE" id="PS51257">
    <property type="entry name" value="PROKAR_LIPOPROTEIN"/>
    <property type="match status" value="1"/>
</dbReference>
<proteinExistence type="predicted"/>
<gene>
    <name evidence="1" type="ORF">A2373_01285</name>
</gene>
<protein>
    <submittedName>
        <fullName evidence="1">Uncharacterized protein</fullName>
    </submittedName>
</protein>
<dbReference type="Proteomes" id="UP000176300">
    <property type="component" value="Unassembled WGS sequence"/>
</dbReference>